<accession>A0A4R1HVE1</accession>
<dbReference type="OrthoDB" id="129082at2"/>
<proteinExistence type="predicted"/>
<dbReference type="EMBL" id="SMFZ01000001">
    <property type="protein sequence ID" value="TCK24660.1"/>
    <property type="molecule type" value="Genomic_DNA"/>
</dbReference>
<dbReference type="AlphaFoldDB" id="A0A4R1HVE1"/>
<protein>
    <submittedName>
        <fullName evidence="1">Uncharacterized protein</fullName>
    </submittedName>
</protein>
<keyword evidence="2" id="KW-1185">Reference proteome</keyword>
<dbReference type="RefSeq" id="WP_132421085.1">
    <property type="nucleotide sequence ID" value="NZ_SMFZ01000001.1"/>
</dbReference>
<comment type="caution">
    <text evidence="1">The sequence shown here is derived from an EMBL/GenBank/DDBJ whole genome shotgun (WGS) entry which is preliminary data.</text>
</comment>
<reference evidence="1 2" key="1">
    <citation type="submission" date="2019-03" db="EMBL/GenBank/DDBJ databases">
        <title>Sequencing the genomes of 1000 actinobacteria strains.</title>
        <authorList>
            <person name="Klenk H.-P."/>
        </authorList>
    </citation>
    <scope>NUCLEOTIDE SEQUENCE [LARGE SCALE GENOMIC DNA]</scope>
    <source>
        <strain evidence="1 2">DSM 44969</strain>
    </source>
</reference>
<dbReference type="Proteomes" id="UP000295560">
    <property type="component" value="Unassembled WGS sequence"/>
</dbReference>
<name>A0A4R1HVE1_PSEEN</name>
<organism evidence="1 2">
    <name type="scientific">Pseudonocardia endophytica</name>
    <dbReference type="NCBI Taxonomy" id="401976"/>
    <lineage>
        <taxon>Bacteria</taxon>
        <taxon>Bacillati</taxon>
        <taxon>Actinomycetota</taxon>
        <taxon>Actinomycetes</taxon>
        <taxon>Pseudonocardiales</taxon>
        <taxon>Pseudonocardiaceae</taxon>
        <taxon>Pseudonocardia</taxon>
    </lineage>
</organism>
<evidence type="ECO:0000313" key="2">
    <source>
        <dbReference type="Proteomes" id="UP000295560"/>
    </source>
</evidence>
<sequence length="117" mass="13012">MRRPITPRLHGALDYGFLALNLTILRLLRLPRRARTIFGAFGLVQGGLNALHDQPLAVRRAVPFATHGTVERNSLPVFVGLPLLAGSLHERRTLRYFLAAGATLVTVYSLTDWSARR</sequence>
<evidence type="ECO:0000313" key="1">
    <source>
        <dbReference type="EMBL" id="TCK24660.1"/>
    </source>
</evidence>
<gene>
    <name evidence="1" type="ORF">EV378_0443</name>
</gene>